<dbReference type="OrthoDB" id="1707123at2"/>
<comment type="caution">
    <text evidence="3">The sequence shown here is derived from an EMBL/GenBank/DDBJ whole genome shotgun (WGS) entry which is preliminary data.</text>
</comment>
<dbReference type="Pfam" id="PF22570">
    <property type="entry name" value="LiaF-TM"/>
    <property type="match status" value="1"/>
</dbReference>
<accession>A0A161PZH0</accession>
<name>A0A161PZH0_9BACI</name>
<evidence type="ECO:0000256" key="1">
    <source>
        <dbReference type="SAM" id="Phobius"/>
    </source>
</evidence>
<dbReference type="Proteomes" id="UP000075806">
    <property type="component" value="Unassembled WGS sequence"/>
</dbReference>
<evidence type="ECO:0000313" key="3">
    <source>
        <dbReference type="EMBL" id="KYG28125.1"/>
    </source>
</evidence>
<feature type="transmembrane region" description="Helical" evidence="1">
    <location>
        <begin position="67"/>
        <end position="88"/>
    </location>
</feature>
<feature type="transmembrane region" description="Helical" evidence="1">
    <location>
        <begin position="12"/>
        <end position="30"/>
    </location>
</feature>
<keyword evidence="4" id="KW-1185">Reference proteome</keyword>
<gene>
    <name evidence="3" type="ORF">AZF04_09485</name>
</gene>
<organism evidence="3 4">
    <name type="scientific">Alkalihalobacillus trypoxylicola</name>
    <dbReference type="NCBI Taxonomy" id="519424"/>
    <lineage>
        <taxon>Bacteria</taxon>
        <taxon>Bacillati</taxon>
        <taxon>Bacillota</taxon>
        <taxon>Bacilli</taxon>
        <taxon>Bacillales</taxon>
        <taxon>Bacillaceae</taxon>
        <taxon>Alkalihalobacillus</taxon>
    </lineage>
</organism>
<evidence type="ECO:0000313" key="4">
    <source>
        <dbReference type="Proteomes" id="UP000075806"/>
    </source>
</evidence>
<dbReference type="EMBL" id="LTAO01000034">
    <property type="protein sequence ID" value="KYG28125.1"/>
    <property type="molecule type" value="Genomic_DNA"/>
</dbReference>
<dbReference type="RefSeq" id="WP_061949549.1">
    <property type="nucleotide sequence ID" value="NZ_LTAO01000034.1"/>
</dbReference>
<proteinExistence type="predicted"/>
<feature type="transmembrane region" description="Helical" evidence="1">
    <location>
        <begin position="36"/>
        <end position="55"/>
    </location>
</feature>
<feature type="domain" description="LiaF transmembrane" evidence="2">
    <location>
        <begin position="11"/>
        <end position="88"/>
    </location>
</feature>
<keyword evidence="1" id="KW-0812">Transmembrane</keyword>
<protein>
    <recommendedName>
        <fullName evidence="2">LiaF transmembrane domain-containing protein</fullName>
    </recommendedName>
</protein>
<dbReference type="InterPro" id="IPR054331">
    <property type="entry name" value="LiaF_TM"/>
</dbReference>
<dbReference type="AlphaFoldDB" id="A0A161PZH0"/>
<evidence type="ECO:0000259" key="2">
    <source>
        <dbReference type="Pfam" id="PF22570"/>
    </source>
</evidence>
<sequence length="289" mass="32855">MRTWRVGSFSMGITLILLGIVLVASNWFNVSMYDLFMSWWPFLLIIVGAEMLFYLKRKDEKEAKIKYDFLSIFFVGIIGTIALSFMFLSVSGLMEELKYTIAHQTEITYDLPTYSDELNEDYDRVVIELNGQHLNVEAVDAEAVEVFGTYQNLEEAQKLTNAEDYLQTQIKGNTLYMSLKSLPSTKGIRSYQPMVQSTVLIPQQLELEVRSTDNGGSISLHPRDLTSDWYVKHNGSIEAYVQESGNLKLEGDQFMINQEDVAGTSYQIGDGDHSIHFSTNHTVMVYTSP</sequence>
<reference evidence="3" key="1">
    <citation type="submission" date="2016-02" db="EMBL/GenBank/DDBJ databases">
        <title>Genome sequence of Bacillus trypoxylicola KCTC 13244(T).</title>
        <authorList>
            <person name="Jeong H."/>
            <person name="Park S.-H."/>
            <person name="Choi S.-K."/>
        </authorList>
    </citation>
    <scope>NUCLEOTIDE SEQUENCE [LARGE SCALE GENOMIC DNA]</scope>
    <source>
        <strain evidence="3">KCTC 13244</strain>
    </source>
</reference>
<keyword evidence="1" id="KW-1133">Transmembrane helix</keyword>
<dbReference type="STRING" id="519424.AZF04_09485"/>
<keyword evidence="1" id="KW-0472">Membrane</keyword>